<feature type="chain" id="PRO_5043881847" evidence="2">
    <location>
        <begin position="27"/>
        <end position="222"/>
    </location>
</feature>
<keyword evidence="4" id="KW-1185">Reference proteome</keyword>
<dbReference type="EMBL" id="CP019124">
    <property type="protein sequence ID" value="APX90462.1"/>
    <property type="molecule type" value="Genomic_DNA"/>
</dbReference>
<name>A0A1U7DKG3_9RHOB</name>
<accession>A0A2M9DCC9</accession>
<dbReference type="OrthoDB" id="7869758at2"/>
<evidence type="ECO:0000256" key="1">
    <source>
        <dbReference type="SAM" id="MobiDB-lite"/>
    </source>
</evidence>
<evidence type="ECO:0000313" key="4">
    <source>
        <dbReference type="Proteomes" id="UP000187266"/>
    </source>
</evidence>
<reference evidence="3 4" key="1">
    <citation type="submission" date="2017-01" db="EMBL/GenBank/DDBJ databases">
        <title>Genomic analysis of Xuhuaishuia manganoxidans DY6-4.</title>
        <authorList>
            <person name="Wang X."/>
        </authorList>
    </citation>
    <scope>NUCLEOTIDE SEQUENCE [LARGE SCALE GENOMIC DNA]</scope>
    <source>
        <strain evidence="3 4">DY6-4</strain>
    </source>
</reference>
<feature type="compositionally biased region" description="Low complexity" evidence="1">
    <location>
        <begin position="151"/>
        <end position="188"/>
    </location>
</feature>
<evidence type="ECO:0000256" key="2">
    <source>
        <dbReference type="SAM" id="SignalP"/>
    </source>
</evidence>
<keyword evidence="2" id="KW-0732">Signal</keyword>
<dbReference type="RefSeq" id="WP_076980480.1">
    <property type="nucleotide sequence ID" value="NZ_CP019124.1"/>
</dbReference>
<feature type="signal peptide" evidence="2">
    <location>
        <begin position="1"/>
        <end position="26"/>
    </location>
</feature>
<organism evidence="3 4">
    <name type="scientific">Brevirhabdus pacifica</name>
    <dbReference type="NCBI Taxonomy" id="1267768"/>
    <lineage>
        <taxon>Bacteria</taxon>
        <taxon>Pseudomonadati</taxon>
        <taxon>Pseudomonadota</taxon>
        <taxon>Alphaproteobacteria</taxon>
        <taxon>Rhodobacterales</taxon>
        <taxon>Paracoccaceae</taxon>
        <taxon>Brevirhabdus</taxon>
    </lineage>
</organism>
<feature type="region of interest" description="Disordered" evidence="1">
    <location>
        <begin position="151"/>
        <end position="209"/>
    </location>
</feature>
<feature type="compositionally biased region" description="Gly residues" evidence="1">
    <location>
        <begin position="189"/>
        <end position="209"/>
    </location>
</feature>
<dbReference type="AlphaFoldDB" id="A0A1U7DKG3"/>
<gene>
    <name evidence="3" type="ORF">BV394_12585</name>
</gene>
<protein>
    <submittedName>
        <fullName evidence="3">Uncharacterized protein</fullName>
    </submittedName>
</protein>
<evidence type="ECO:0000313" key="3">
    <source>
        <dbReference type="EMBL" id="APX90462.1"/>
    </source>
</evidence>
<sequence length="222" mass="21158">MNPTAKLKPVTVATAIALVSGTGLMAAPAVEGGASASGQATQRIDAYQSVQARGAALVEAELRSRGYVITERRRTLLGRNLVRAETSGHVREVVIHQRTGEILRDIIMPKEGSAKAEAGATGTAAKQARGNASQGGAFGLSLGSAIQGATSSGARAGNSAGNASGNTSGVDNGSVGVSVDASVDASVGGSVGGSSSGGSSGGGGSAGGDVGGGLGGGLGIGN</sequence>
<proteinExistence type="predicted"/>
<dbReference type="Proteomes" id="UP000187266">
    <property type="component" value="Chromosome"/>
</dbReference>
<dbReference type="STRING" id="1267768.BV394_12585"/>
<accession>A0A1U7DKG3</accession>